<keyword evidence="5 10" id="KW-0067">ATP-binding</keyword>
<name>A0A835WA85_CHLIN</name>
<dbReference type="Gene3D" id="3.40.50.620">
    <property type="entry name" value="HUPs"/>
    <property type="match status" value="2"/>
</dbReference>
<dbReference type="EC" id="6.1.1.4" evidence="2"/>
<evidence type="ECO:0000256" key="1">
    <source>
        <dbReference type="ARBA" id="ARBA00005594"/>
    </source>
</evidence>
<evidence type="ECO:0000313" key="15">
    <source>
        <dbReference type="EMBL" id="KAG2443654.1"/>
    </source>
</evidence>
<feature type="domain" description="Methionyl/Leucyl tRNA synthetase" evidence="13">
    <location>
        <begin position="125"/>
        <end position="257"/>
    </location>
</feature>
<comment type="caution">
    <text evidence="15">The sequence shown here is derived from an EMBL/GenBank/DDBJ whole genome shotgun (WGS) entry which is preliminary data.</text>
</comment>
<keyword evidence="16" id="KW-1185">Reference proteome</keyword>
<dbReference type="InterPro" id="IPR014729">
    <property type="entry name" value="Rossmann-like_a/b/a_fold"/>
</dbReference>
<sequence length="954" mass="104131">MSARLVAESSCSTSSSRLAIRPGSTPLLRPCTLRCKAFGGSSARVSSPAAAGAIPSRRAIRPLKAVETVDAPSAESTAATPSAPPQAYPFTEIEAKWQAYWEKNQTFRTPDQVDTSKPKYYVLDMFPYPSGAGLHVGHPEGYTATDILARFKRMTGHNVLHPMGWDAFGLPAEQYALQTGTHPAVTTARNVGRFRQQLQALGFSYDWSRELSTTDPEYYRWTQWIFLKLHEKGLAYQAEVPVNWCPALGTVLANEEVIDGLSERGGHPVVRMPMKQWMLRITAYADRLLDDLEGLDWPDSIKDMQRNWIGRSEGAEVKFELAAGAGAPLPAGSSLTVFTTRPDTLWGATYLVVAPEHPLVAQLATPEHAAAVAAYVDAAGRKSDLERTELQKDKTGVPTGSFAVNPVSGEALPVWVADYVLGSYGSGAIMAVPGHDARDHEFALRFGLPVKQVVAPAGGGEAKLPFTEPGLAVNSAGAGLSIDGLTTDAAKAAVIDWLQAQGKGAKQVNYKLRDWLFARQRYWGEPFPLVYPQGSDEAVPLPESSLPLTLPPTDNFKPSGTPESPLAAITEWVNTVDPRDGVTPARRETSTMPQWAGSCWYYLRYISPSCNEALVDREAEKYWMPVDLYVGGAEHAVLHLLYARFWHKVLYDLGVVSSVEPFGRLVSQGMILGEVEYTAWRHEASGAWAEEGAAGAVPVKLTDAEVDKRGDGYVLKADPAVKVSARAHKMSKSRGNVINPDDVVEQFGADSLRLYEMFMGPLRDTKVWSTRGVEGVHRFLARAWRLFEGGVSEEEPTKEQLRLLHQTIKKVSTETEEMRFNTGIAAMMEFVNGVTKSWPNRPRKALEPFILLLSPYAPHIAEELWARCGHTASLAYEAWPQADESLLVVDTINLPVQVNGKTRGTVEVAAAASQEDALAAALANGNVAKHAGGKEIKKIIYVPGKILNLIVPGK</sequence>
<evidence type="ECO:0000256" key="4">
    <source>
        <dbReference type="ARBA" id="ARBA00022741"/>
    </source>
</evidence>
<dbReference type="SUPFAM" id="SSF47323">
    <property type="entry name" value="Anticodon-binding domain of a subclass of class I aminoacyl-tRNA synthetases"/>
    <property type="match status" value="1"/>
</dbReference>
<dbReference type="Gene3D" id="1.10.730.10">
    <property type="entry name" value="Isoleucyl-tRNA Synthetase, Domain 1"/>
    <property type="match status" value="1"/>
</dbReference>
<dbReference type="Pfam" id="PF00133">
    <property type="entry name" value="tRNA-synt_1"/>
    <property type="match status" value="1"/>
</dbReference>
<dbReference type="NCBIfam" id="TIGR00396">
    <property type="entry name" value="leuS_bact"/>
    <property type="match status" value="1"/>
</dbReference>
<dbReference type="PROSITE" id="PS00178">
    <property type="entry name" value="AA_TRNA_LIGASE_I"/>
    <property type="match status" value="1"/>
</dbReference>
<dbReference type="SUPFAM" id="SSF50677">
    <property type="entry name" value="ValRS/IleRS/LeuRS editing domain"/>
    <property type="match status" value="1"/>
</dbReference>
<evidence type="ECO:0000256" key="9">
    <source>
        <dbReference type="ARBA" id="ARBA00047469"/>
    </source>
</evidence>
<dbReference type="Pfam" id="PF08264">
    <property type="entry name" value="Anticodon_1"/>
    <property type="match status" value="1"/>
</dbReference>
<dbReference type="Gene3D" id="3.90.740.10">
    <property type="entry name" value="Valyl/Leucyl/Isoleucyl-tRNA synthetase, editing domain"/>
    <property type="match status" value="1"/>
</dbReference>
<evidence type="ECO:0000256" key="10">
    <source>
        <dbReference type="RuleBase" id="RU363035"/>
    </source>
</evidence>
<dbReference type="PANTHER" id="PTHR43740">
    <property type="entry name" value="LEUCYL-TRNA SYNTHETASE"/>
    <property type="match status" value="1"/>
</dbReference>
<evidence type="ECO:0000259" key="12">
    <source>
        <dbReference type="Pfam" id="PF08264"/>
    </source>
</evidence>
<proteinExistence type="inferred from homology"/>
<dbReference type="FunFam" id="1.10.730.10:FF:000012">
    <property type="entry name" value="Leucine--tRNA ligase"/>
    <property type="match status" value="1"/>
</dbReference>
<keyword evidence="3 10" id="KW-0436">Ligase</keyword>
<dbReference type="EMBL" id="JAEHOC010000003">
    <property type="protein sequence ID" value="KAG2443654.1"/>
    <property type="molecule type" value="Genomic_DNA"/>
</dbReference>
<dbReference type="GO" id="GO:0005524">
    <property type="term" value="F:ATP binding"/>
    <property type="evidence" value="ECO:0007669"/>
    <property type="project" value="UniProtKB-KW"/>
</dbReference>
<dbReference type="InterPro" id="IPR013155">
    <property type="entry name" value="M/V/L/I-tRNA-synth_anticd-bd"/>
</dbReference>
<dbReference type="InterPro" id="IPR002302">
    <property type="entry name" value="Leu-tRNA-ligase"/>
</dbReference>
<feature type="domain" description="Leucyl-tRNA synthetase editing" evidence="14">
    <location>
        <begin position="306"/>
        <end position="498"/>
    </location>
</feature>
<dbReference type="GO" id="GO:0002161">
    <property type="term" value="F:aminoacyl-tRNA deacylase activity"/>
    <property type="evidence" value="ECO:0007669"/>
    <property type="project" value="InterPro"/>
</dbReference>
<evidence type="ECO:0000256" key="8">
    <source>
        <dbReference type="ARBA" id="ARBA00030520"/>
    </source>
</evidence>
<keyword evidence="7 10" id="KW-0030">Aminoacyl-tRNA synthetase</keyword>
<dbReference type="InterPro" id="IPR001412">
    <property type="entry name" value="aa-tRNA-synth_I_CS"/>
</dbReference>
<keyword evidence="4 10" id="KW-0547">Nucleotide-binding</keyword>
<organism evidence="15 16">
    <name type="scientific">Chlamydomonas incerta</name>
    <dbReference type="NCBI Taxonomy" id="51695"/>
    <lineage>
        <taxon>Eukaryota</taxon>
        <taxon>Viridiplantae</taxon>
        <taxon>Chlorophyta</taxon>
        <taxon>core chlorophytes</taxon>
        <taxon>Chlorophyceae</taxon>
        <taxon>CS clade</taxon>
        <taxon>Chlamydomonadales</taxon>
        <taxon>Chlamydomonadaceae</taxon>
        <taxon>Chlamydomonas</taxon>
    </lineage>
</organism>
<reference evidence="15" key="1">
    <citation type="journal article" date="2020" name="bioRxiv">
        <title>Comparative genomics of Chlamydomonas.</title>
        <authorList>
            <person name="Craig R.J."/>
            <person name="Hasan A.R."/>
            <person name="Ness R.W."/>
            <person name="Keightley P.D."/>
        </authorList>
    </citation>
    <scope>NUCLEOTIDE SEQUENCE</scope>
    <source>
        <strain evidence="15">SAG 7.73</strain>
    </source>
</reference>
<dbReference type="GO" id="GO:0009791">
    <property type="term" value="P:post-embryonic development"/>
    <property type="evidence" value="ECO:0007669"/>
    <property type="project" value="UniProtKB-ARBA"/>
</dbReference>
<evidence type="ECO:0000256" key="3">
    <source>
        <dbReference type="ARBA" id="ARBA00022598"/>
    </source>
</evidence>
<comment type="similarity">
    <text evidence="1 10">Belongs to the class-I aminoacyl-tRNA synthetase family.</text>
</comment>
<dbReference type="InterPro" id="IPR015413">
    <property type="entry name" value="Methionyl/Leucyl_tRNA_Synth"/>
</dbReference>
<dbReference type="Proteomes" id="UP000650467">
    <property type="component" value="Unassembled WGS sequence"/>
</dbReference>
<feature type="domain" description="Aminoacyl-tRNA synthetase class Ia" evidence="11">
    <location>
        <begin position="726"/>
        <end position="759"/>
    </location>
</feature>
<dbReference type="PANTHER" id="PTHR43740:SF2">
    <property type="entry name" value="LEUCINE--TRNA LIGASE, MITOCHONDRIAL"/>
    <property type="match status" value="1"/>
</dbReference>
<evidence type="ECO:0000256" key="2">
    <source>
        <dbReference type="ARBA" id="ARBA00013164"/>
    </source>
</evidence>
<keyword evidence="6 10" id="KW-0648">Protein biosynthesis</keyword>
<gene>
    <name evidence="15" type="ORF">HXX76_002003</name>
</gene>
<dbReference type="FunFam" id="1.10.730.10:FF:000011">
    <property type="entry name" value="Leucine--tRNA ligase chloroplastic/mitochondrial"/>
    <property type="match status" value="1"/>
</dbReference>
<dbReference type="Pfam" id="PF09334">
    <property type="entry name" value="tRNA-synt_1g"/>
    <property type="match status" value="1"/>
</dbReference>
<dbReference type="InterPro" id="IPR009080">
    <property type="entry name" value="tRNAsynth_Ia_anticodon-bd"/>
</dbReference>
<dbReference type="InterPro" id="IPR009008">
    <property type="entry name" value="Val/Leu/Ile-tRNA-synth_edit"/>
</dbReference>
<evidence type="ECO:0000259" key="11">
    <source>
        <dbReference type="Pfam" id="PF00133"/>
    </source>
</evidence>
<dbReference type="GO" id="GO:0005829">
    <property type="term" value="C:cytosol"/>
    <property type="evidence" value="ECO:0007669"/>
    <property type="project" value="TreeGrafter"/>
</dbReference>
<evidence type="ECO:0000313" key="16">
    <source>
        <dbReference type="Proteomes" id="UP000650467"/>
    </source>
</evidence>
<dbReference type="Pfam" id="PF13603">
    <property type="entry name" value="tRNA-synt_1_2"/>
    <property type="match status" value="1"/>
</dbReference>
<feature type="domain" description="Methionyl/Valyl/Leucyl/Isoleucyl-tRNA synthetase anticodon-binding" evidence="12">
    <location>
        <begin position="801"/>
        <end position="913"/>
    </location>
</feature>
<dbReference type="CDD" id="cd00812">
    <property type="entry name" value="LeuRS_core"/>
    <property type="match status" value="1"/>
</dbReference>
<evidence type="ECO:0000256" key="7">
    <source>
        <dbReference type="ARBA" id="ARBA00023146"/>
    </source>
</evidence>
<evidence type="ECO:0000259" key="14">
    <source>
        <dbReference type="Pfam" id="PF13603"/>
    </source>
</evidence>
<dbReference type="InterPro" id="IPR025709">
    <property type="entry name" value="Leu_tRNA-synth_edit"/>
</dbReference>
<dbReference type="GO" id="GO:0005739">
    <property type="term" value="C:mitochondrion"/>
    <property type="evidence" value="ECO:0007669"/>
    <property type="project" value="UniProtKB-ARBA"/>
</dbReference>
<protein>
    <recommendedName>
        <fullName evidence="2">leucine--tRNA ligase</fullName>
        <ecNumber evidence="2">6.1.1.4</ecNumber>
    </recommendedName>
    <alternativeName>
        <fullName evidence="8">Leucyl-tRNA synthetase</fullName>
    </alternativeName>
</protein>
<dbReference type="AlphaFoldDB" id="A0A835WA85"/>
<dbReference type="SUPFAM" id="SSF52374">
    <property type="entry name" value="Nucleotidylyl transferase"/>
    <property type="match status" value="1"/>
</dbReference>
<dbReference type="GO" id="GO:0006429">
    <property type="term" value="P:leucyl-tRNA aminoacylation"/>
    <property type="evidence" value="ECO:0007669"/>
    <property type="project" value="InterPro"/>
</dbReference>
<dbReference type="FunFam" id="3.40.50.620:FF:000056">
    <property type="entry name" value="Leucine--tRNA ligase"/>
    <property type="match status" value="1"/>
</dbReference>
<dbReference type="GO" id="GO:0048608">
    <property type="term" value="P:reproductive structure development"/>
    <property type="evidence" value="ECO:0007669"/>
    <property type="project" value="UniProtKB-ARBA"/>
</dbReference>
<dbReference type="CDD" id="cd07958">
    <property type="entry name" value="Anticodon_Ia_Leu_BEm"/>
    <property type="match status" value="1"/>
</dbReference>
<comment type="catalytic activity">
    <reaction evidence="9">
        <text>tRNA(Leu) + L-leucine + ATP = L-leucyl-tRNA(Leu) + AMP + diphosphate</text>
        <dbReference type="Rhea" id="RHEA:11688"/>
        <dbReference type="Rhea" id="RHEA-COMP:9613"/>
        <dbReference type="Rhea" id="RHEA-COMP:9622"/>
        <dbReference type="ChEBI" id="CHEBI:30616"/>
        <dbReference type="ChEBI" id="CHEBI:33019"/>
        <dbReference type="ChEBI" id="CHEBI:57427"/>
        <dbReference type="ChEBI" id="CHEBI:78442"/>
        <dbReference type="ChEBI" id="CHEBI:78494"/>
        <dbReference type="ChEBI" id="CHEBI:456215"/>
        <dbReference type="EC" id="6.1.1.4"/>
    </reaction>
</comment>
<evidence type="ECO:0000259" key="13">
    <source>
        <dbReference type="Pfam" id="PF09334"/>
    </source>
</evidence>
<dbReference type="GO" id="GO:0004823">
    <property type="term" value="F:leucine-tRNA ligase activity"/>
    <property type="evidence" value="ECO:0007669"/>
    <property type="project" value="UniProtKB-EC"/>
</dbReference>
<dbReference type="HAMAP" id="MF_00049_B">
    <property type="entry name" value="Leu_tRNA_synth_B"/>
    <property type="match status" value="1"/>
</dbReference>
<dbReference type="OrthoDB" id="15954at2759"/>
<dbReference type="InterPro" id="IPR002300">
    <property type="entry name" value="aa-tRNA-synth_Ia"/>
</dbReference>
<evidence type="ECO:0000256" key="6">
    <source>
        <dbReference type="ARBA" id="ARBA00022917"/>
    </source>
</evidence>
<dbReference type="PRINTS" id="PR00985">
    <property type="entry name" value="TRNASYNTHLEU"/>
</dbReference>
<accession>A0A835WA85</accession>
<evidence type="ECO:0000256" key="5">
    <source>
        <dbReference type="ARBA" id="ARBA00022840"/>
    </source>
</evidence>
<dbReference type="FunFam" id="3.40.50.620:FF:000077">
    <property type="entry name" value="Leucine--tRNA ligase"/>
    <property type="match status" value="1"/>
</dbReference>